<dbReference type="InterPro" id="IPR013595">
    <property type="entry name" value="Pept_S33_TAP-like_C"/>
</dbReference>
<accession>A0A9W4H026</accession>
<evidence type="ECO:0000313" key="2">
    <source>
        <dbReference type="EMBL" id="CAG7628760.1"/>
    </source>
</evidence>
<dbReference type="InterPro" id="IPR029058">
    <property type="entry name" value="AB_hydrolase_fold"/>
</dbReference>
<dbReference type="SUPFAM" id="SSF53474">
    <property type="entry name" value="alpha/beta-Hydrolases"/>
    <property type="match status" value="1"/>
</dbReference>
<evidence type="ECO:0000259" key="1">
    <source>
        <dbReference type="Pfam" id="PF08386"/>
    </source>
</evidence>
<evidence type="ECO:0000313" key="3">
    <source>
        <dbReference type="Proteomes" id="UP001153328"/>
    </source>
</evidence>
<organism evidence="2 3">
    <name type="scientific">Actinacidiphila bryophytorum</name>
    <dbReference type="NCBI Taxonomy" id="1436133"/>
    <lineage>
        <taxon>Bacteria</taxon>
        <taxon>Bacillati</taxon>
        <taxon>Actinomycetota</taxon>
        <taxon>Actinomycetes</taxon>
        <taxon>Kitasatosporales</taxon>
        <taxon>Streptomycetaceae</taxon>
        <taxon>Actinacidiphila</taxon>
    </lineage>
</organism>
<feature type="domain" description="Peptidase S33 tripeptidyl aminopeptidase-like C-terminal" evidence="1">
    <location>
        <begin position="1"/>
        <end position="49"/>
    </location>
</feature>
<gene>
    <name evidence="2" type="ORF">SBRY_20504</name>
</gene>
<name>A0A9W4H026_9ACTN</name>
<dbReference type="Proteomes" id="UP001153328">
    <property type="component" value="Unassembled WGS sequence"/>
</dbReference>
<sequence length="55" mass="5557">MVHGTADPLFPFPHGQALAEAIPGAALLPLEGAGHGLVRADRPALVRAILAHTAA</sequence>
<dbReference type="Gene3D" id="3.40.50.1820">
    <property type="entry name" value="alpha/beta hydrolase"/>
    <property type="match status" value="1"/>
</dbReference>
<dbReference type="EMBL" id="CAJVAX010000012">
    <property type="protein sequence ID" value="CAG7628760.1"/>
    <property type="molecule type" value="Genomic_DNA"/>
</dbReference>
<protein>
    <recommendedName>
        <fullName evidence="1">Peptidase S33 tripeptidyl aminopeptidase-like C-terminal domain-containing protein</fullName>
    </recommendedName>
</protein>
<comment type="caution">
    <text evidence="2">The sequence shown here is derived from an EMBL/GenBank/DDBJ whole genome shotgun (WGS) entry which is preliminary data.</text>
</comment>
<keyword evidence="3" id="KW-1185">Reference proteome</keyword>
<dbReference type="RefSeq" id="WP_205042588.1">
    <property type="nucleotide sequence ID" value="NZ_CAJVAX010000012.1"/>
</dbReference>
<reference evidence="2" key="1">
    <citation type="submission" date="2021-06" db="EMBL/GenBank/DDBJ databases">
        <authorList>
            <person name="Arsene-Ploetze F."/>
        </authorList>
    </citation>
    <scope>NUCLEOTIDE SEQUENCE</scope>
    <source>
        <strain evidence="2">SBRY1</strain>
    </source>
</reference>
<proteinExistence type="predicted"/>
<dbReference type="Pfam" id="PF08386">
    <property type="entry name" value="Abhydrolase_4"/>
    <property type="match status" value="1"/>
</dbReference>
<dbReference type="AlphaFoldDB" id="A0A9W4H026"/>